<evidence type="ECO:0000313" key="2">
    <source>
        <dbReference type="Proteomes" id="UP001165121"/>
    </source>
</evidence>
<dbReference type="Proteomes" id="UP001165121">
    <property type="component" value="Unassembled WGS sequence"/>
</dbReference>
<organism evidence="1 2">
    <name type="scientific">Phytophthora fragariaefolia</name>
    <dbReference type="NCBI Taxonomy" id="1490495"/>
    <lineage>
        <taxon>Eukaryota</taxon>
        <taxon>Sar</taxon>
        <taxon>Stramenopiles</taxon>
        <taxon>Oomycota</taxon>
        <taxon>Peronosporomycetes</taxon>
        <taxon>Peronosporales</taxon>
        <taxon>Peronosporaceae</taxon>
        <taxon>Phytophthora</taxon>
    </lineage>
</organism>
<comment type="caution">
    <text evidence="1">The sequence shown here is derived from an EMBL/GenBank/DDBJ whole genome shotgun (WGS) entry which is preliminary data.</text>
</comment>
<name>A0A9W6XI62_9STRA</name>
<accession>A0A9W6XI62</accession>
<proteinExistence type="predicted"/>
<sequence>MGVRPSRPLKVDKHIFHSRRYSLKTSSTAGAAAGAADGAAPTDADVGGGGGAPCPGTACPTRDVKAAQVATLLPQRLSRQQRFMCSGNTFYDRPDYLAGSHSGSSSFDLAVFRSGRPSLASFRQTDGSPKPPWLLVPDSDPWGSFRFRSQKLLLLSRSAAAVSLAIVRQADPLITTRDAATAYSGIDPGYLIPPQVHNRSLRTETH</sequence>
<evidence type="ECO:0000313" key="1">
    <source>
        <dbReference type="EMBL" id="GMF39120.1"/>
    </source>
</evidence>
<keyword evidence="2" id="KW-1185">Reference proteome</keyword>
<dbReference type="EMBL" id="BSXT01001135">
    <property type="protein sequence ID" value="GMF39120.1"/>
    <property type="molecule type" value="Genomic_DNA"/>
</dbReference>
<protein>
    <submittedName>
        <fullName evidence="1">Unnamed protein product</fullName>
    </submittedName>
</protein>
<dbReference type="AlphaFoldDB" id="A0A9W6XI62"/>
<gene>
    <name evidence="1" type="ORF">Pfra01_001152200</name>
</gene>
<reference evidence="1" key="1">
    <citation type="submission" date="2023-04" db="EMBL/GenBank/DDBJ databases">
        <title>Phytophthora fragariaefolia NBRC 109709.</title>
        <authorList>
            <person name="Ichikawa N."/>
            <person name="Sato H."/>
            <person name="Tonouchi N."/>
        </authorList>
    </citation>
    <scope>NUCLEOTIDE SEQUENCE</scope>
    <source>
        <strain evidence="1">NBRC 109709</strain>
    </source>
</reference>